<dbReference type="Pfam" id="PF00412">
    <property type="entry name" value="LIM"/>
    <property type="match status" value="1"/>
</dbReference>
<evidence type="ECO:0000259" key="6">
    <source>
        <dbReference type="PROSITE" id="PS50023"/>
    </source>
</evidence>
<dbReference type="Proteomes" id="UP001652740">
    <property type="component" value="Unplaced"/>
</dbReference>
<keyword evidence="1 4" id="KW-0479">Metal-binding</keyword>
<evidence type="ECO:0000256" key="2">
    <source>
        <dbReference type="ARBA" id="ARBA00022833"/>
    </source>
</evidence>
<dbReference type="KEGG" id="gmw:113514450"/>
<sequence length="390" mass="45475">MNSQEQPKKCYCARCFMQIEPEDKVDIEGQNFHRLCSTCCICRTIPTSIKMFYGHVFCNECFKTHVLTKFRGESPRIHSNSWWMQWAPGTKPHEAKESTDDKDAEMKSHNDAESQPRKCICARCLQAVDENNKMDVGGQTFHPQCAKCYFCQTIPTENLKIYYGQVFCEQCFHRHVLSRNKDNPSEFFRTCFEQWQNNSQFSENMREFMTGRGEAAPFIFMMHGSQSPFYRCGSGPQDWFLPNEPRKSATPATVSVGDDSFDTWDLSFENRTEVSDFPETNTIIENSAYHEHLIVAAAEKIEKLTKYLHEKPVDNNHQKSTKKWKNYIECDKNSLTSDCDQSYNGWVNLADPKKYKTNLDCPKCLWQCGPIYVNSKYLRKDYCEENCSFE</sequence>
<evidence type="ECO:0000313" key="7">
    <source>
        <dbReference type="Proteomes" id="UP001652740"/>
    </source>
</evidence>
<evidence type="ECO:0000256" key="3">
    <source>
        <dbReference type="ARBA" id="ARBA00023038"/>
    </source>
</evidence>
<dbReference type="AlphaFoldDB" id="A0A6J3BRU2"/>
<protein>
    <submittedName>
        <fullName evidence="8">Uncharacterized protein LOC113514450</fullName>
    </submittedName>
</protein>
<dbReference type="CDD" id="cd08368">
    <property type="entry name" value="LIM"/>
    <property type="match status" value="2"/>
</dbReference>
<dbReference type="GeneID" id="113514450"/>
<dbReference type="SMART" id="SM00132">
    <property type="entry name" value="LIM"/>
    <property type="match status" value="1"/>
</dbReference>
<keyword evidence="3 4" id="KW-0440">LIM domain</keyword>
<dbReference type="RefSeq" id="XP_031764053.2">
    <property type="nucleotide sequence ID" value="XM_031908193.2"/>
</dbReference>
<dbReference type="GO" id="GO:0046872">
    <property type="term" value="F:metal ion binding"/>
    <property type="evidence" value="ECO:0007669"/>
    <property type="project" value="UniProtKB-KW"/>
</dbReference>
<keyword evidence="7" id="KW-1185">Reference proteome</keyword>
<dbReference type="Gene3D" id="2.10.110.10">
    <property type="entry name" value="Cysteine Rich Protein"/>
    <property type="match status" value="2"/>
</dbReference>
<name>A0A6J3BRU2_GALME</name>
<dbReference type="PROSITE" id="PS50023">
    <property type="entry name" value="LIM_DOMAIN_2"/>
    <property type="match status" value="1"/>
</dbReference>
<gene>
    <name evidence="8" type="primary">LOC113514450</name>
</gene>
<dbReference type="InterPro" id="IPR001781">
    <property type="entry name" value="Znf_LIM"/>
</dbReference>
<reference evidence="8" key="1">
    <citation type="submission" date="2025-08" db="UniProtKB">
        <authorList>
            <consortium name="RefSeq"/>
        </authorList>
    </citation>
    <scope>IDENTIFICATION</scope>
    <source>
        <tissue evidence="8">Whole larvae</tissue>
    </source>
</reference>
<organism evidence="7 8">
    <name type="scientific">Galleria mellonella</name>
    <name type="common">Greater wax moth</name>
    <dbReference type="NCBI Taxonomy" id="7137"/>
    <lineage>
        <taxon>Eukaryota</taxon>
        <taxon>Metazoa</taxon>
        <taxon>Ecdysozoa</taxon>
        <taxon>Arthropoda</taxon>
        <taxon>Hexapoda</taxon>
        <taxon>Insecta</taxon>
        <taxon>Pterygota</taxon>
        <taxon>Neoptera</taxon>
        <taxon>Endopterygota</taxon>
        <taxon>Lepidoptera</taxon>
        <taxon>Glossata</taxon>
        <taxon>Ditrysia</taxon>
        <taxon>Pyraloidea</taxon>
        <taxon>Pyralidae</taxon>
        <taxon>Galleriinae</taxon>
        <taxon>Galleria</taxon>
    </lineage>
</organism>
<feature type="domain" description="LIM zinc-binding" evidence="6">
    <location>
        <begin position="119"/>
        <end position="178"/>
    </location>
</feature>
<keyword evidence="2 4" id="KW-0862">Zinc</keyword>
<proteinExistence type="predicted"/>
<evidence type="ECO:0000256" key="5">
    <source>
        <dbReference type="SAM" id="MobiDB-lite"/>
    </source>
</evidence>
<evidence type="ECO:0000256" key="4">
    <source>
        <dbReference type="PROSITE-ProRule" id="PRU00125"/>
    </source>
</evidence>
<evidence type="ECO:0000313" key="8">
    <source>
        <dbReference type="RefSeq" id="XP_031764053.2"/>
    </source>
</evidence>
<accession>A0A6J3BRU2</accession>
<feature type="region of interest" description="Disordered" evidence="5">
    <location>
        <begin position="90"/>
        <end position="111"/>
    </location>
</feature>
<feature type="compositionally biased region" description="Basic and acidic residues" evidence="5">
    <location>
        <begin position="91"/>
        <end position="111"/>
    </location>
</feature>
<evidence type="ECO:0000256" key="1">
    <source>
        <dbReference type="ARBA" id="ARBA00022723"/>
    </source>
</evidence>
<dbReference type="InParanoid" id="A0A6J3BRU2"/>